<dbReference type="SUPFAM" id="SSF52317">
    <property type="entry name" value="Class I glutamine amidotransferase-like"/>
    <property type="match status" value="1"/>
</dbReference>
<dbReference type="GO" id="GO:0004077">
    <property type="term" value="F:biotin--[biotin carboxyl-carrier protein] ligase activity"/>
    <property type="evidence" value="ECO:0007669"/>
    <property type="project" value="InterPro"/>
</dbReference>
<accession>A0A5J5EPL1</accession>
<dbReference type="PANTHER" id="PTHR12835:SF5">
    <property type="entry name" value="BIOTIN--PROTEIN LIGASE"/>
    <property type="match status" value="1"/>
</dbReference>
<feature type="domain" description="BPL/LPL catalytic" evidence="3">
    <location>
        <begin position="384"/>
        <end position="589"/>
    </location>
</feature>
<dbReference type="InterPro" id="IPR019197">
    <property type="entry name" value="Biotin-prot_ligase_N"/>
</dbReference>
<evidence type="ECO:0000256" key="2">
    <source>
        <dbReference type="ARBA" id="ARBA00022598"/>
    </source>
</evidence>
<comment type="caution">
    <text evidence="4">The sequence shown here is derived from an EMBL/GenBank/DDBJ whole genome shotgun (WGS) entry which is preliminary data.</text>
</comment>
<keyword evidence="2 4" id="KW-0436">Ligase</keyword>
<keyword evidence="5" id="KW-1185">Reference proteome</keyword>
<dbReference type="OrthoDB" id="10250105at2759"/>
<dbReference type="AlphaFoldDB" id="A0A5J5EPL1"/>
<sequence>MPPVKPINVLVYAALISGTGTTADSVRHCLHSFRRLLSPHFAVSTVTAEAILKEPWMSSCALLVIPGGADLPYCKEFNGAGNRKISQYVRQGGAFIGFCAGGYYASKRCEFEPENTRLAVVGSRELAFFPDTCRGAAFTGFQYGSESGARAAKLAVHKMGQTEGFSFRTYFNGGGVFVDAEKYRDRGVEVLASYEEDLDVDGGDGKAAVVYCKFGDGGAILTGPHPEFVGAHLNKSNCGPEYAEIVDAVIADEEKRLKFLRSMLAKLGLKVSETNVPPPRLSRVHLTALHPPDVAHLVDRLQDIITTDGEGAITEIVEENDTFVLHQGSPNQTVEEATADPEDDSFIDYNKVPKHLYIHSSGLPSSESTPFFNHNVFYESLQTYRSQSRFSPSQFGTFMLYGETVTSTNTLLDKNPRLLTRLPNGLTFAATTQVAGRGRGNNVWIAPPGCMIFSTIIQHHQSLASVAPVVFIQYLVGLALVEGVKSYAPGYESMPVRLKWPNDIYARDPSAATETYVKIGGILVNSSYQDNQFHLVVGAGINTHNAAPTTSLSALGNALPNASSLAPLVQERLLARVLVTFEELYLRFCRSGWEPFEAAYYRHWLHSGQVVTLEMEGGARGRVVGVSRDWGLLKVEELRDERPTGKVWSLMSDGNSFDFFRGLLKRKT</sequence>
<dbReference type="InParanoid" id="A0A5J5EPL1"/>
<reference evidence="4 5" key="1">
    <citation type="submission" date="2019-09" db="EMBL/GenBank/DDBJ databases">
        <title>Draft genome of the ectomycorrhizal ascomycete Sphaerosporella brunnea.</title>
        <authorList>
            <consortium name="DOE Joint Genome Institute"/>
            <person name="Benucci G.M."/>
            <person name="Marozzi G."/>
            <person name="Antonielli L."/>
            <person name="Sanchez S."/>
            <person name="Marco P."/>
            <person name="Wang X."/>
            <person name="Falini L.B."/>
            <person name="Barry K."/>
            <person name="Haridas S."/>
            <person name="Lipzen A."/>
            <person name="Labutti K."/>
            <person name="Grigoriev I.V."/>
            <person name="Murat C."/>
            <person name="Martin F."/>
            <person name="Albertini E."/>
            <person name="Donnini D."/>
            <person name="Bonito G."/>
        </authorList>
    </citation>
    <scope>NUCLEOTIDE SEQUENCE [LARGE SCALE GENOMIC DNA]</scope>
    <source>
        <strain evidence="4 5">Sb_GMNB300</strain>
    </source>
</reference>
<dbReference type="InterPro" id="IPR004408">
    <property type="entry name" value="Biotin_CoA_COase_ligase"/>
</dbReference>
<dbReference type="NCBIfam" id="TIGR00121">
    <property type="entry name" value="birA_ligase"/>
    <property type="match status" value="1"/>
</dbReference>
<dbReference type="GO" id="GO:0005737">
    <property type="term" value="C:cytoplasm"/>
    <property type="evidence" value="ECO:0007669"/>
    <property type="project" value="TreeGrafter"/>
</dbReference>
<dbReference type="Gene3D" id="3.30.930.10">
    <property type="entry name" value="Bira Bifunctional Protein, Domain 2"/>
    <property type="match status" value="1"/>
</dbReference>
<dbReference type="PANTHER" id="PTHR12835">
    <property type="entry name" value="BIOTIN PROTEIN LIGASE"/>
    <property type="match status" value="1"/>
</dbReference>
<dbReference type="CDD" id="cd03144">
    <property type="entry name" value="GATase1_ScBLP_like"/>
    <property type="match status" value="1"/>
</dbReference>
<dbReference type="InterPro" id="IPR045864">
    <property type="entry name" value="aa-tRNA-synth_II/BPL/LPL"/>
</dbReference>
<name>A0A5J5EPL1_9PEZI</name>
<organism evidence="4 5">
    <name type="scientific">Sphaerosporella brunnea</name>
    <dbReference type="NCBI Taxonomy" id="1250544"/>
    <lineage>
        <taxon>Eukaryota</taxon>
        <taxon>Fungi</taxon>
        <taxon>Dikarya</taxon>
        <taxon>Ascomycota</taxon>
        <taxon>Pezizomycotina</taxon>
        <taxon>Pezizomycetes</taxon>
        <taxon>Pezizales</taxon>
        <taxon>Pyronemataceae</taxon>
        <taxon>Sphaerosporella</taxon>
    </lineage>
</organism>
<dbReference type="SUPFAM" id="SSF55681">
    <property type="entry name" value="Class II aaRS and biotin synthetases"/>
    <property type="match status" value="1"/>
</dbReference>
<dbReference type="EMBL" id="VXIS01000175">
    <property type="protein sequence ID" value="KAA8898950.1"/>
    <property type="molecule type" value="Genomic_DNA"/>
</dbReference>
<proteinExistence type="inferred from homology"/>
<evidence type="ECO:0000313" key="5">
    <source>
        <dbReference type="Proteomes" id="UP000326924"/>
    </source>
</evidence>
<dbReference type="PROSITE" id="PS51733">
    <property type="entry name" value="BPL_LPL_CATALYTIC"/>
    <property type="match status" value="1"/>
</dbReference>
<dbReference type="Pfam" id="PF03099">
    <property type="entry name" value="BPL_LplA_LipB"/>
    <property type="match status" value="1"/>
</dbReference>
<dbReference type="CDD" id="cd16442">
    <property type="entry name" value="BPL"/>
    <property type="match status" value="1"/>
</dbReference>
<comment type="similarity">
    <text evidence="1">Belongs to the biotin--protein ligase family.</text>
</comment>
<dbReference type="InterPro" id="IPR029062">
    <property type="entry name" value="Class_I_gatase-like"/>
</dbReference>
<dbReference type="Gene3D" id="3.40.50.880">
    <property type="match status" value="1"/>
</dbReference>
<dbReference type="Pfam" id="PF09825">
    <property type="entry name" value="BPL_N"/>
    <property type="match status" value="1"/>
</dbReference>
<evidence type="ECO:0000259" key="3">
    <source>
        <dbReference type="PROSITE" id="PS51733"/>
    </source>
</evidence>
<protein>
    <submittedName>
        <fullName evidence="4">Biotin-protein ligase</fullName>
    </submittedName>
</protein>
<evidence type="ECO:0000256" key="1">
    <source>
        <dbReference type="ARBA" id="ARBA00009934"/>
    </source>
</evidence>
<dbReference type="InterPro" id="IPR004143">
    <property type="entry name" value="BPL_LPL_catalytic"/>
</dbReference>
<evidence type="ECO:0000313" key="4">
    <source>
        <dbReference type="EMBL" id="KAA8898950.1"/>
    </source>
</evidence>
<dbReference type="Proteomes" id="UP000326924">
    <property type="component" value="Unassembled WGS sequence"/>
</dbReference>
<gene>
    <name evidence="4" type="ORF">FN846DRAFT_899986</name>
</gene>
<dbReference type="FunCoup" id="A0A5J5EPL1">
    <property type="interactions" value="116"/>
</dbReference>